<accession>A0ABT2HHM2</accession>
<evidence type="ECO:0000256" key="1">
    <source>
        <dbReference type="SAM" id="Phobius"/>
    </source>
</evidence>
<evidence type="ECO:0000313" key="2">
    <source>
        <dbReference type="EMBL" id="MCS6522637.1"/>
    </source>
</evidence>
<reference evidence="2 3" key="1">
    <citation type="submission" date="2022-08" db="EMBL/GenBank/DDBJ databases">
        <title>Taxonomy of Curtobacterium flaccumfaciens.</title>
        <authorList>
            <person name="Osdaghi E."/>
            <person name="Taghavi S.M."/>
            <person name="Hamidizade M."/>
            <person name="Abachi H."/>
            <person name="Fazliarab A."/>
            <person name="Baeyen S."/>
            <person name="Portier P."/>
            <person name="Van Vaerenbergh J."/>
            <person name="Jacques M.-A."/>
        </authorList>
    </citation>
    <scope>NUCLEOTIDE SEQUENCE [LARGE SCALE GENOMIC DNA]</scope>
    <source>
        <strain evidence="2 3">LMG8786T</strain>
    </source>
</reference>
<gene>
    <name evidence="2" type="ORF">NYQ28_08665</name>
</gene>
<keyword evidence="1" id="KW-1133">Transmembrane helix</keyword>
<keyword evidence="3" id="KW-1185">Reference proteome</keyword>
<proteinExistence type="predicted"/>
<organism evidence="2 3">
    <name type="scientific">Curtobacterium citreum</name>
    <dbReference type="NCBI Taxonomy" id="2036"/>
    <lineage>
        <taxon>Bacteria</taxon>
        <taxon>Bacillati</taxon>
        <taxon>Actinomycetota</taxon>
        <taxon>Actinomycetes</taxon>
        <taxon>Micrococcales</taxon>
        <taxon>Microbacteriaceae</taxon>
        <taxon>Curtobacterium</taxon>
    </lineage>
</organism>
<feature type="transmembrane region" description="Helical" evidence="1">
    <location>
        <begin position="170"/>
        <end position="203"/>
    </location>
</feature>
<dbReference type="GeneID" id="95324601"/>
<feature type="transmembrane region" description="Helical" evidence="1">
    <location>
        <begin position="17"/>
        <end position="37"/>
    </location>
</feature>
<feature type="transmembrane region" description="Helical" evidence="1">
    <location>
        <begin position="129"/>
        <end position="150"/>
    </location>
</feature>
<feature type="transmembrane region" description="Helical" evidence="1">
    <location>
        <begin position="223"/>
        <end position="243"/>
    </location>
</feature>
<feature type="transmembrane region" description="Helical" evidence="1">
    <location>
        <begin position="402"/>
        <end position="425"/>
    </location>
</feature>
<comment type="caution">
    <text evidence="2">The sequence shown here is derived from an EMBL/GenBank/DDBJ whole genome shotgun (WGS) entry which is preliminary data.</text>
</comment>
<keyword evidence="1" id="KW-0812">Transmembrane</keyword>
<sequence length="479" mass="50488">MDEHDGPARTASRRRRAVVQALAAVLVALAAAALAWWRLGPVTRSTTWAEDGGIFLREQLAYGAGDTLLRPYAGYLHLVPRLLVDLAVHRPVEQYALTLSASACAVVGVVAASLFLLSRDVVRPWPFRLVLAAVPVVLPLAPVEISGNVANLHWYAMALVPWLFSYRARTWWGSGVVALLTLAATLTELQTVLFLPLLALAWWPARDLTGRRAAAGERDRLRALPVTVAAVLGGTLQVVAALTTERLSRPGDPSVGDVVRGYLLLPFGGLWDRDVAAVGAAVARHGWWVVLLPAAGIGVAVLAAVLVAGWRTRWTIVALVLGAAGVWTAALVANRSANGRWGSVTGAALAAIGPNRYAAAAGMLLLSAVVVAAAALAGDRWAPRHGGDPTGRRRRRTTRTGGAVHVLRVGLGWCLVALVVTTAVANAAPARTNRSDGPEWAPQVASSVGVCRADPAAVLEVRTAPWSAQVPCALVVRDR</sequence>
<feature type="transmembrane region" description="Helical" evidence="1">
    <location>
        <begin position="287"/>
        <end position="309"/>
    </location>
</feature>
<dbReference type="RefSeq" id="WP_141862100.1">
    <property type="nucleotide sequence ID" value="NZ_BMNV01000001.1"/>
</dbReference>
<protein>
    <submittedName>
        <fullName evidence="2">Uncharacterized protein</fullName>
    </submittedName>
</protein>
<feature type="transmembrane region" description="Helical" evidence="1">
    <location>
        <begin position="95"/>
        <end position="117"/>
    </location>
</feature>
<dbReference type="Proteomes" id="UP001652264">
    <property type="component" value="Unassembled WGS sequence"/>
</dbReference>
<feature type="transmembrane region" description="Helical" evidence="1">
    <location>
        <begin position="357"/>
        <end position="377"/>
    </location>
</feature>
<evidence type="ECO:0000313" key="3">
    <source>
        <dbReference type="Proteomes" id="UP001652264"/>
    </source>
</evidence>
<name>A0ABT2HHM2_9MICO</name>
<dbReference type="EMBL" id="JANVAD010000004">
    <property type="protein sequence ID" value="MCS6522637.1"/>
    <property type="molecule type" value="Genomic_DNA"/>
</dbReference>
<feature type="transmembrane region" description="Helical" evidence="1">
    <location>
        <begin position="316"/>
        <end position="337"/>
    </location>
</feature>
<keyword evidence="1" id="KW-0472">Membrane</keyword>